<keyword evidence="2" id="KW-0812">Transmembrane</keyword>
<evidence type="ECO:0000256" key="1">
    <source>
        <dbReference type="PROSITE-ProRule" id="PRU00076"/>
    </source>
</evidence>
<keyword evidence="1" id="KW-0245">EGF-like domain</keyword>
<evidence type="ECO:0000259" key="3">
    <source>
        <dbReference type="PROSITE" id="PS50026"/>
    </source>
</evidence>
<dbReference type="PANTHER" id="PTHR12332">
    <property type="entry name" value="KEREN-RELATED"/>
    <property type="match status" value="1"/>
</dbReference>
<dbReference type="PROSITE" id="PS00022">
    <property type="entry name" value="EGF_1"/>
    <property type="match status" value="1"/>
</dbReference>
<dbReference type="GO" id="GO:0005154">
    <property type="term" value="F:epidermal growth factor receptor binding"/>
    <property type="evidence" value="ECO:0007669"/>
    <property type="project" value="InterPro"/>
</dbReference>
<evidence type="ECO:0000256" key="2">
    <source>
        <dbReference type="SAM" id="Phobius"/>
    </source>
</evidence>
<dbReference type="Pfam" id="PF00008">
    <property type="entry name" value="EGF"/>
    <property type="match status" value="1"/>
</dbReference>
<dbReference type="GO" id="GO:0007173">
    <property type="term" value="P:epidermal growth factor receptor signaling pathway"/>
    <property type="evidence" value="ECO:0007669"/>
    <property type="project" value="InterPro"/>
</dbReference>
<name>A0A9N9S7Y2_9DIPT</name>
<dbReference type="PROSITE" id="PS50026">
    <property type="entry name" value="EGF_3"/>
    <property type="match status" value="1"/>
</dbReference>
<keyword evidence="2" id="KW-1133">Transmembrane helix</keyword>
<keyword evidence="1" id="KW-1015">Disulfide bond</keyword>
<protein>
    <recommendedName>
        <fullName evidence="3">EGF-like domain-containing protein</fullName>
    </recommendedName>
</protein>
<dbReference type="InterPro" id="IPR043403">
    <property type="entry name" value="Gurken/Spitz"/>
</dbReference>
<comment type="caution">
    <text evidence="1">Lacks conserved residue(s) required for the propagation of feature annotation.</text>
</comment>
<dbReference type="EMBL" id="OU895879">
    <property type="protein sequence ID" value="CAG9809939.1"/>
    <property type="molecule type" value="Genomic_DNA"/>
</dbReference>
<dbReference type="SUPFAM" id="SSF57196">
    <property type="entry name" value="EGF/Laminin"/>
    <property type="match status" value="1"/>
</dbReference>
<accession>A0A9N9S7Y2</accession>
<sequence length="238" mass="27304">MQTDIMQVTIMKVLTNGLLKFLTRFSGRRRIQVKHKNEMKNQRSHNVNLKVPSCRFYNRLYTMPIVLMLFFSAACDVTEACRSRTIYKPRTTPTPSPRPNITFHTYKCPEAYATWYCLNGATCFAVKLGMEVLYNCECKDGYIGPRCDYKNLDNSYLSTRSRVMLETASIAGGAVAALLLACIVGFFVYLKKNAIKQCEFEVESQKINHHHDIIKLHRCQSGCQISDQFTIVIKYHNG</sequence>
<dbReference type="PANTHER" id="PTHR12332:SF1">
    <property type="entry name" value="KEREN-RELATED"/>
    <property type="match status" value="1"/>
</dbReference>
<evidence type="ECO:0000313" key="4">
    <source>
        <dbReference type="EMBL" id="CAG9809939.1"/>
    </source>
</evidence>
<reference evidence="4" key="1">
    <citation type="submission" date="2022-01" db="EMBL/GenBank/DDBJ databases">
        <authorList>
            <person name="King R."/>
        </authorList>
    </citation>
    <scope>NUCLEOTIDE SEQUENCE</scope>
</reference>
<dbReference type="AlphaFoldDB" id="A0A9N9S7Y2"/>
<dbReference type="InterPro" id="IPR000742">
    <property type="entry name" value="EGF"/>
</dbReference>
<keyword evidence="5" id="KW-1185">Reference proteome</keyword>
<feature type="disulfide bond" evidence="1">
    <location>
        <begin position="138"/>
        <end position="147"/>
    </location>
</feature>
<evidence type="ECO:0000313" key="5">
    <source>
        <dbReference type="Proteomes" id="UP001153620"/>
    </source>
</evidence>
<dbReference type="PROSITE" id="PS01186">
    <property type="entry name" value="EGF_2"/>
    <property type="match status" value="1"/>
</dbReference>
<dbReference type="Gene3D" id="2.10.25.10">
    <property type="entry name" value="Laminin"/>
    <property type="match status" value="1"/>
</dbReference>
<feature type="domain" description="EGF-like" evidence="3">
    <location>
        <begin position="104"/>
        <end position="148"/>
    </location>
</feature>
<proteinExistence type="predicted"/>
<feature type="transmembrane region" description="Helical" evidence="2">
    <location>
        <begin position="170"/>
        <end position="190"/>
    </location>
</feature>
<organism evidence="4 5">
    <name type="scientific">Chironomus riparius</name>
    <dbReference type="NCBI Taxonomy" id="315576"/>
    <lineage>
        <taxon>Eukaryota</taxon>
        <taxon>Metazoa</taxon>
        <taxon>Ecdysozoa</taxon>
        <taxon>Arthropoda</taxon>
        <taxon>Hexapoda</taxon>
        <taxon>Insecta</taxon>
        <taxon>Pterygota</taxon>
        <taxon>Neoptera</taxon>
        <taxon>Endopterygota</taxon>
        <taxon>Diptera</taxon>
        <taxon>Nematocera</taxon>
        <taxon>Chironomoidea</taxon>
        <taxon>Chironomidae</taxon>
        <taxon>Chironominae</taxon>
        <taxon>Chironomus</taxon>
    </lineage>
</organism>
<dbReference type="OrthoDB" id="6233064at2759"/>
<gene>
    <name evidence="4" type="ORF">CHIRRI_LOCUS12757</name>
</gene>
<keyword evidence="2" id="KW-0472">Membrane</keyword>
<reference evidence="4" key="2">
    <citation type="submission" date="2022-10" db="EMBL/GenBank/DDBJ databases">
        <authorList>
            <consortium name="ENA_rothamsted_submissions"/>
            <consortium name="culmorum"/>
            <person name="King R."/>
        </authorList>
    </citation>
    <scope>NUCLEOTIDE SEQUENCE</scope>
</reference>
<dbReference type="GO" id="GO:0048018">
    <property type="term" value="F:receptor ligand activity"/>
    <property type="evidence" value="ECO:0007669"/>
    <property type="project" value="InterPro"/>
</dbReference>
<dbReference type="Proteomes" id="UP001153620">
    <property type="component" value="Chromosome 3"/>
</dbReference>